<feature type="compositionally biased region" description="Basic and acidic residues" evidence="1">
    <location>
        <begin position="297"/>
        <end position="327"/>
    </location>
</feature>
<proteinExistence type="predicted"/>
<evidence type="ECO:0000313" key="4">
    <source>
        <dbReference type="Proteomes" id="UP000236161"/>
    </source>
</evidence>
<feature type="compositionally biased region" description="Basic and acidic residues" evidence="1">
    <location>
        <begin position="337"/>
        <end position="363"/>
    </location>
</feature>
<dbReference type="Proteomes" id="UP000236161">
    <property type="component" value="Unassembled WGS sequence"/>
</dbReference>
<dbReference type="AlphaFoldDB" id="A0A2I0A8L7"/>
<feature type="transmembrane region" description="Helical" evidence="2">
    <location>
        <begin position="18"/>
        <end position="39"/>
    </location>
</feature>
<accession>A0A2I0A8L7</accession>
<feature type="region of interest" description="Disordered" evidence="1">
    <location>
        <begin position="297"/>
        <end position="382"/>
    </location>
</feature>
<feature type="compositionally biased region" description="Basic and acidic residues" evidence="1">
    <location>
        <begin position="242"/>
        <end position="273"/>
    </location>
</feature>
<feature type="compositionally biased region" description="Polar residues" evidence="1">
    <location>
        <begin position="734"/>
        <end position="751"/>
    </location>
</feature>
<dbReference type="OrthoDB" id="629492at2759"/>
<feature type="region of interest" description="Disordered" evidence="1">
    <location>
        <begin position="734"/>
        <end position="753"/>
    </location>
</feature>
<name>A0A2I0A8L7_9ASPA</name>
<evidence type="ECO:0000256" key="2">
    <source>
        <dbReference type="SAM" id="Phobius"/>
    </source>
</evidence>
<keyword evidence="2" id="KW-1133">Transmembrane helix</keyword>
<feature type="region of interest" description="Disordered" evidence="1">
    <location>
        <begin position="456"/>
        <end position="478"/>
    </location>
</feature>
<keyword evidence="4" id="KW-1185">Reference proteome</keyword>
<protein>
    <recommendedName>
        <fullName evidence="5">Stress response protein nst1</fullName>
    </recommendedName>
</protein>
<feature type="compositionally biased region" description="Polar residues" evidence="1">
    <location>
        <begin position="658"/>
        <end position="676"/>
    </location>
</feature>
<evidence type="ECO:0000313" key="3">
    <source>
        <dbReference type="EMBL" id="PKA51865.1"/>
    </source>
</evidence>
<evidence type="ECO:0008006" key="5">
    <source>
        <dbReference type="Google" id="ProtNLM"/>
    </source>
</evidence>
<reference evidence="3 4" key="1">
    <citation type="journal article" date="2017" name="Nature">
        <title>The Apostasia genome and the evolution of orchids.</title>
        <authorList>
            <person name="Zhang G.Q."/>
            <person name="Liu K.W."/>
            <person name="Li Z."/>
            <person name="Lohaus R."/>
            <person name="Hsiao Y.Y."/>
            <person name="Niu S.C."/>
            <person name="Wang J.Y."/>
            <person name="Lin Y.C."/>
            <person name="Xu Q."/>
            <person name="Chen L.J."/>
            <person name="Yoshida K."/>
            <person name="Fujiwara S."/>
            <person name="Wang Z.W."/>
            <person name="Zhang Y.Q."/>
            <person name="Mitsuda N."/>
            <person name="Wang M."/>
            <person name="Liu G.H."/>
            <person name="Pecoraro L."/>
            <person name="Huang H.X."/>
            <person name="Xiao X.J."/>
            <person name="Lin M."/>
            <person name="Wu X.Y."/>
            <person name="Wu W.L."/>
            <person name="Chen Y.Y."/>
            <person name="Chang S.B."/>
            <person name="Sakamoto S."/>
            <person name="Ohme-Takagi M."/>
            <person name="Yagi M."/>
            <person name="Zeng S.J."/>
            <person name="Shen C.Y."/>
            <person name="Yeh C.M."/>
            <person name="Luo Y.B."/>
            <person name="Tsai W.C."/>
            <person name="Van de Peer Y."/>
            <person name="Liu Z.J."/>
        </authorList>
    </citation>
    <scope>NUCLEOTIDE SEQUENCE [LARGE SCALE GENOMIC DNA]</scope>
    <source>
        <strain evidence="4">cv. Shenzhen</strain>
        <tissue evidence="3">Stem</tissue>
    </source>
</reference>
<organism evidence="3 4">
    <name type="scientific">Apostasia shenzhenica</name>
    <dbReference type="NCBI Taxonomy" id="1088818"/>
    <lineage>
        <taxon>Eukaryota</taxon>
        <taxon>Viridiplantae</taxon>
        <taxon>Streptophyta</taxon>
        <taxon>Embryophyta</taxon>
        <taxon>Tracheophyta</taxon>
        <taxon>Spermatophyta</taxon>
        <taxon>Magnoliopsida</taxon>
        <taxon>Liliopsida</taxon>
        <taxon>Asparagales</taxon>
        <taxon>Orchidaceae</taxon>
        <taxon>Apostasioideae</taxon>
        <taxon>Apostasia</taxon>
    </lineage>
</organism>
<dbReference type="EMBL" id="KZ452012">
    <property type="protein sequence ID" value="PKA51865.1"/>
    <property type="molecule type" value="Genomic_DNA"/>
</dbReference>
<keyword evidence="2" id="KW-0472">Membrane</keyword>
<sequence length="865" mass="96250">MCILCVVQRWSRRVATMLPWLVIPLIILWALSQLLPPALRFEITSPRLACVLVLLATLFWYEILMPHLSSWRARRAARLRERRRTEALELQKLRKTATRRCRNCHMPYRDQNPGGGRFMCSYCGHISKRPALDIPGPTASPGIISDFVGKNGWLCDPESNANWTGPIPKYWVGGDHLCSTERSYSGVMVYTCKLLSCFFVSVRWLCGKLFRFSSSGEDSSSDSDHRGLSSSTGENGGNFQESRGEKARRKAEEKRQARLEKEMLEEEERKQREEVARLVEERRKLRDEKLAAETERLKGSDLDGDKDRRREMERRRRDRRKDKDKASSKSNSDGEELEKRISRESERKREFEKKGENERRDSQKAVGENYKSHASDGISGSKVTVTKPRYFDRMKGTFLSSSSGFGGSSFFGRRAQNSAAATKFVKPTAGFMDQGQNIPNRRDALPVAHVVGKSATSSDKVTETNLSRPATTDVQPKTTALKKSWHQLFSRSSAISPFPDANSVSNVDQTGNSGAQGSHVSNQNFLPEYPVGNQNNFGQSLPFLFYPSTSSPFNSGPISHIVTESAFPPLKEPPKNSVSEDAELFEDPCYVPDPISLLGPVSESLDNFPLDLDAEVSASKREGSPVLKNVSTFADGNKLSPIESPLSKSTSIEEQHTSSDQLFTPRSDVSGNIQEQSSWQMWGSPLAQDGLGLIGCPSSWFSPLVPNNSQPQDAIPSLSQKPIAHISSNNHTLSGISAQHSTAGNHQNGGTYSHLGPSLKDNGIWVQNSPFQSPFSVDRENHLLPLDLMDNITQSDDTYSRPNKSTAVNSFETLPANSWSNDLKILLSQITAASQFVAETIAIISCDLYAFGCLDWSCYALYISF</sequence>
<feature type="region of interest" description="Disordered" evidence="1">
    <location>
        <begin position="499"/>
        <end position="518"/>
    </location>
</feature>
<keyword evidence="2" id="KW-0812">Transmembrane</keyword>
<gene>
    <name evidence="3" type="ORF">AXF42_Ash008094</name>
</gene>
<feature type="compositionally biased region" description="Polar residues" evidence="1">
    <location>
        <begin position="502"/>
        <end position="518"/>
    </location>
</feature>
<feature type="region of interest" description="Disordered" evidence="1">
    <location>
        <begin position="638"/>
        <end position="676"/>
    </location>
</feature>
<feature type="region of interest" description="Disordered" evidence="1">
    <location>
        <begin position="214"/>
        <end position="273"/>
    </location>
</feature>
<evidence type="ECO:0000256" key="1">
    <source>
        <dbReference type="SAM" id="MobiDB-lite"/>
    </source>
</evidence>